<comment type="caution">
    <text evidence="7">The sequence shown here is derived from an EMBL/GenBank/DDBJ whole genome shotgun (WGS) entry which is preliminary data.</text>
</comment>
<dbReference type="RefSeq" id="WP_116559959.1">
    <property type="nucleotide sequence ID" value="NZ_QDKM01000016.1"/>
</dbReference>
<evidence type="ECO:0000313" key="8">
    <source>
        <dbReference type="Proteomes" id="UP000245911"/>
    </source>
</evidence>
<feature type="chain" id="PRO_5015755191" evidence="5">
    <location>
        <begin position="43"/>
        <end position="524"/>
    </location>
</feature>
<dbReference type="Gene3D" id="3.10.105.10">
    <property type="entry name" value="Dipeptide-binding Protein, Domain 3"/>
    <property type="match status" value="1"/>
</dbReference>
<dbReference type="Pfam" id="PF00496">
    <property type="entry name" value="SBP_bac_5"/>
    <property type="match status" value="1"/>
</dbReference>
<evidence type="ECO:0000259" key="6">
    <source>
        <dbReference type="Pfam" id="PF00496"/>
    </source>
</evidence>
<comment type="similarity">
    <text evidence="2">Belongs to the bacterial solute-binding protein 5 family.</text>
</comment>
<evidence type="ECO:0000256" key="2">
    <source>
        <dbReference type="ARBA" id="ARBA00005695"/>
    </source>
</evidence>
<evidence type="ECO:0000256" key="3">
    <source>
        <dbReference type="ARBA" id="ARBA00022448"/>
    </source>
</evidence>
<dbReference type="PANTHER" id="PTHR30290">
    <property type="entry name" value="PERIPLASMIC BINDING COMPONENT OF ABC TRANSPORTER"/>
    <property type="match status" value="1"/>
</dbReference>
<dbReference type="GO" id="GO:0043190">
    <property type="term" value="C:ATP-binding cassette (ABC) transporter complex"/>
    <property type="evidence" value="ECO:0007669"/>
    <property type="project" value="InterPro"/>
</dbReference>
<comment type="subcellular location">
    <subcellularLocation>
        <location evidence="1">Periplasm</location>
    </subcellularLocation>
</comment>
<keyword evidence="4 5" id="KW-0732">Signal</keyword>
<dbReference type="CDD" id="cd08503">
    <property type="entry name" value="PBP2_NikA_DppA_OppA_like_17"/>
    <property type="match status" value="1"/>
</dbReference>
<dbReference type="InterPro" id="IPR039424">
    <property type="entry name" value="SBP_5"/>
</dbReference>
<dbReference type="OrthoDB" id="9803988at2"/>
<dbReference type="PIRSF" id="PIRSF002741">
    <property type="entry name" value="MppA"/>
    <property type="match status" value="1"/>
</dbReference>
<gene>
    <name evidence="7" type="ORF">DDE20_18265</name>
</gene>
<dbReference type="Proteomes" id="UP000245911">
    <property type="component" value="Unassembled WGS sequence"/>
</dbReference>
<dbReference type="InterPro" id="IPR030678">
    <property type="entry name" value="Peptide/Ni-bd"/>
</dbReference>
<accession>A0A2T8HPG2</accession>
<keyword evidence="8" id="KW-1185">Reference proteome</keyword>
<protein>
    <submittedName>
        <fullName evidence="7">Peptide ABC transporter substrate-binding protein</fullName>
    </submittedName>
</protein>
<dbReference type="InterPro" id="IPR000914">
    <property type="entry name" value="SBP_5_dom"/>
</dbReference>
<evidence type="ECO:0000256" key="4">
    <source>
        <dbReference type="ARBA" id="ARBA00022729"/>
    </source>
</evidence>
<dbReference type="GO" id="GO:1904680">
    <property type="term" value="F:peptide transmembrane transporter activity"/>
    <property type="evidence" value="ECO:0007669"/>
    <property type="project" value="TreeGrafter"/>
</dbReference>
<name>A0A2T8HPG2_9RHOB</name>
<dbReference type="PROSITE" id="PS51318">
    <property type="entry name" value="TAT"/>
    <property type="match status" value="1"/>
</dbReference>
<dbReference type="Gene3D" id="3.40.190.10">
    <property type="entry name" value="Periplasmic binding protein-like II"/>
    <property type="match status" value="1"/>
</dbReference>
<proteinExistence type="inferred from homology"/>
<dbReference type="SUPFAM" id="SSF53850">
    <property type="entry name" value="Periplasmic binding protein-like II"/>
    <property type="match status" value="1"/>
</dbReference>
<keyword evidence="3" id="KW-0813">Transport</keyword>
<dbReference type="GO" id="GO:0030288">
    <property type="term" value="C:outer membrane-bounded periplasmic space"/>
    <property type="evidence" value="ECO:0007669"/>
    <property type="project" value="UniProtKB-ARBA"/>
</dbReference>
<dbReference type="EMBL" id="QDKM01000016">
    <property type="protein sequence ID" value="PVH27334.1"/>
    <property type="molecule type" value="Genomic_DNA"/>
</dbReference>
<dbReference type="PANTHER" id="PTHR30290:SF10">
    <property type="entry name" value="PERIPLASMIC OLIGOPEPTIDE-BINDING PROTEIN-RELATED"/>
    <property type="match status" value="1"/>
</dbReference>
<feature type="signal peptide" evidence="5">
    <location>
        <begin position="1"/>
        <end position="42"/>
    </location>
</feature>
<dbReference type="InterPro" id="IPR006311">
    <property type="entry name" value="TAT_signal"/>
</dbReference>
<dbReference type="Gene3D" id="3.90.76.10">
    <property type="entry name" value="Dipeptide-binding Protein, Domain 1"/>
    <property type="match status" value="1"/>
</dbReference>
<evidence type="ECO:0000256" key="5">
    <source>
        <dbReference type="SAM" id="SignalP"/>
    </source>
</evidence>
<dbReference type="GO" id="GO:0015833">
    <property type="term" value="P:peptide transport"/>
    <property type="evidence" value="ECO:0007669"/>
    <property type="project" value="TreeGrafter"/>
</dbReference>
<evidence type="ECO:0000256" key="1">
    <source>
        <dbReference type="ARBA" id="ARBA00004418"/>
    </source>
</evidence>
<feature type="domain" description="Solute-binding protein family 5" evidence="6">
    <location>
        <begin position="97"/>
        <end position="443"/>
    </location>
</feature>
<sequence length="524" mass="57692">MEKENTIASPSNPNRRQFLRKASAAGASLLLPAMGTATRAFADLPQRGGKFVMGLGGGESTDSLDPAFASSLVTIQIVQIFGEKLFEVNASGSLDMRLAEDLSSDSAAITWRFKIRQGISFHDGRPLQPQDVAETLRRHSDRASQSGALGILSNIQDIRTEGSDVIVELDTGNADFPYLLTDYHLVIQPGGGREAPADGIGTGPYRLVEAMPGISYAFEKIDDYWDDSRGHFDQVEILVINDSTARNSALQAGQVHVTNQVNPSIARFLGRSNGVSVKSTTSRAHYTFVMQCDTAPFDNYDLRMALKLAVNREELVEKILHGHGAVGNDTPINNAYPLFDGSLSQRTFDPELAREHYERSGHDGSPIVLHASDAAFPGALDAAQLYQQTAMAAGIDIRIQREPSDGYFSEVWNRKPFCISRWGGRPVQDQMYSTAYLSDAEWNDTRFQNEEFDALLYDARAETNTERRTALYASMADILRDEGGLICPMFNNFVVGVRDNISGWEENGNSELMDGLAPHKCWFS</sequence>
<organism evidence="7 8">
    <name type="scientific">Pararhodobacter oceanensis</name>
    <dbReference type="NCBI Taxonomy" id="2172121"/>
    <lineage>
        <taxon>Bacteria</taxon>
        <taxon>Pseudomonadati</taxon>
        <taxon>Pseudomonadota</taxon>
        <taxon>Alphaproteobacteria</taxon>
        <taxon>Rhodobacterales</taxon>
        <taxon>Paracoccaceae</taxon>
        <taxon>Pararhodobacter</taxon>
    </lineage>
</organism>
<reference evidence="7 8" key="1">
    <citation type="submission" date="2018-04" db="EMBL/GenBank/DDBJ databases">
        <title>Pararhodobacter oceanense sp. nov., isolated from marine intertidal sediment.</title>
        <authorList>
            <person name="Wang X.-L."/>
            <person name="Du Z.-J."/>
        </authorList>
    </citation>
    <scope>NUCLEOTIDE SEQUENCE [LARGE SCALE GENOMIC DNA]</scope>
    <source>
        <strain evidence="7 8">AM505</strain>
    </source>
</reference>
<evidence type="ECO:0000313" key="7">
    <source>
        <dbReference type="EMBL" id="PVH27334.1"/>
    </source>
</evidence>
<dbReference type="AlphaFoldDB" id="A0A2T8HPG2"/>